<dbReference type="Pfam" id="PF00031">
    <property type="entry name" value="Cystatin"/>
    <property type="match status" value="4"/>
</dbReference>
<evidence type="ECO:0000256" key="5">
    <source>
        <dbReference type="SAM" id="SignalP"/>
    </source>
</evidence>
<dbReference type="CDD" id="cd00042">
    <property type="entry name" value="CY"/>
    <property type="match status" value="4"/>
</dbReference>
<dbReference type="SMART" id="SM00043">
    <property type="entry name" value="CY"/>
    <property type="match status" value="4"/>
</dbReference>
<feature type="domain" description="Cystatin" evidence="6">
    <location>
        <begin position="18"/>
        <end position="126"/>
    </location>
</feature>
<keyword evidence="5" id="KW-0732">Signal</keyword>
<feature type="compositionally biased region" description="Low complexity" evidence="4">
    <location>
        <begin position="241"/>
        <end position="269"/>
    </location>
</feature>
<feature type="domain" description="Cystatin" evidence="6">
    <location>
        <begin position="135"/>
        <end position="248"/>
    </location>
</feature>
<dbReference type="SUPFAM" id="SSF54403">
    <property type="entry name" value="Cystatin/monellin"/>
    <property type="match status" value="4"/>
</dbReference>
<proteinExistence type="inferred from homology"/>
<feature type="region of interest" description="Disordered" evidence="4">
    <location>
        <begin position="234"/>
        <end position="271"/>
    </location>
</feature>
<dbReference type="EMBL" id="JAPWDV010000002">
    <property type="protein sequence ID" value="KAJ6220759.1"/>
    <property type="molecule type" value="Genomic_DNA"/>
</dbReference>
<evidence type="ECO:0000256" key="1">
    <source>
        <dbReference type="ARBA" id="ARBA00009403"/>
    </source>
</evidence>
<feature type="domain" description="Cystatin" evidence="6">
    <location>
        <begin position="458"/>
        <end position="564"/>
    </location>
</feature>
<feature type="region of interest" description="Disordered" evidence="4">
    <location>
        <begin position="327"/>
        <end position="351"/>
    </location>
</feature>
<evidence type="ECO:0000313" key="7">
    <source>
        <dbReference type="EMBL" id="KAJ6220759.1"/>
    </source>
</evidence>
<dbReference type="InterPro" id="IPR000010">
    <property type="entry name" value="Cystatin_dom"/>
</dbReference>
<feature type="domain" description="Cystatin" evidence="6">
    <location>
        <begin position="347"/>
        <end position="452"/>
    </location>
</feature>
<feature type="chain" id="PRO_5040510870" description="Cystatin domain-containing protein" evidence="5">
    <location>
        <begin position="17"/>
        <end position="565"/>
    </location>
</feature>
<dbReference type="GO" id="GO:0005737">
    <property type="term" value="C:cytoplasm"/>
    <property type="evidence" value="ECO:0007669"/>
    <property type="project" value="TreeGrafter"/>
</dbReference>
<dbReference type="GO" id="GO:0004869">
    <property type="term" value="F:cysteine-type endopeptidase inhibitor activity"/>
    <property type="evidence" value="ECO:0007669"/>
    <property type="project" value="UniProtKB-KW"/>
</dbReference>
<dbReference type="AlphaFoldDB" id="A0A9Q0M8I3"/>
<organism evidence="7 8">
    <name type="scientific">Blomia tropicalis</name>
    <name type="common">Mite</name>
    <dbReference type="NCBI Taxonomy" id="40697"/>
    <lineage>
        <taxon>Eukaryota</taxon>
        <taxon>Metazoa</taxon>
        <taxon>Ecdysozoa</taxon>
        <taxon>Arthropoda</taxon>
        <taxon>Chelicerata</taxon>
        <taxon>Arachnida</taxon>
        <taxon>Acari</taxon>
        <taxon>Acariformes</taxon>
        <taxon>Sarcoptiformes</taxon>
        <taxon>Astigmata</taxon>
        <taxon>Glycyphagoidea</taxon>
        <taxon>Echimyopodidae</taxon>
        <taxon>Blomia</taxon>
    </lineage>
</organism>
<gene>
    <name evidence="7" type="ORF">RDWZM_006571</name>
</gene>
<feature type="signal peptide" evidence="5">
    <location>
        <begin position="1"/>
        <end position="16"/>
    </location>
</feature>
<evidence type="ECO:0000259" key="6">
    <source>
        <dbReference type="SMART" id="SM00043"/>
    </source>
</evidence>
<dbReference type="InterPro" id="IPR046350">
    <property type="entry name" value="Cystatin_sf"/>
</dbReference>
<evidence type="ECO:0000256" key="3">
    <source>
        <dbReference type="ARBA" id="ARBA00022704"/>
    </source>
</evidence>
<evidence type="ECO:0000256" key="4">
    <source>
        <dbReference type="SAM" id="MobiDB-lite"/>
    </source>
</evidence>
<keyword evidence="8" id="KW-1185">Reference proteome</keyword>
<dbReference type="Proteomes" id="UP001142055">
    <property type="component" value="Chromosome 2"/>
</dbReference>
<dbReference type="GO" id="GO:0031982">
    <property type="term" value="C:vesicle"/>
    <property type="evidence" value="ECO:0007669"/>
    <property type="project" value="TreeGrafter"/>
</dbReference>
<dbReference type="Gene3D" id="3.10.450.10">
    <property type="match status" value="4"/>
</dbReference>
<dbReference type="InterPro" id="IPR018073">
    <property type="entry name" value="Prot_inh_cystat_CS"/>
</dbReference>
<keyword evidence="3" id="KW-0789">Thiol protease inhibitor</keyword>
<dbReference type="PANTHER" id="PTHR46186:SF2">
    <property type="entry name" value="CYSTATIN"/>
    <property type="match status" value="1"/>
</dbReference>
<comment type="similarity">
    <text evidence="1">Belongs to the cystatin family.</text>
</comment>
<accession>A0A9Q0M8I3</accession>
<comment type="caution">
    <text evidence="7">The sequence shown here is derived from an EMBL/GenBank/DDBJ whole genome shotgun (WGS) entry which is preliminary data.</text>
</comment>
<name>A0A9Q0M8I3_BLOTA</name>
<evidence type="ECO:0000256" key="2">
    <source>
        <dbReference type="ARBA" id="ARBA00022690"/>
    </source>
</evidence>
<keyword evidence="2" id="KW-0646">Protease inhibitor</keyword>
<protein>
    <recommendedName>
        <fullName evidence="6">Cystatin domain-containing protein</fullName>
    </recommendedName>
</protein>
<evidence type="ECO:0000313" key="8">
    <source>
        <dbReference type="Proteomes" id="UP001142055"/>
    </source>
</evidence>
<reference evidence="7" key="1">
    <citation type="submission" date="2022-12" db="EMBL/GenBank/DDBJ databases">
        <title>Genome assemblies of Blomia tropicalis.</title>
        <authorList>
            <person name="Cui Y."/>
        </authorList>
    </citation>
    <scope>NUCLEOTIDE SEQUENCE</scope>
    <source>
        <tissue evidence="7">Adult mites</tissue>
    </source>
</reference>
<dbReference type="GO" id="GO:0005615">
    <property type="term" value="C:extracellular space"/>
    <property type="evidence" value="ECO:0007669"/>
    <property type="project" value="TreeGrafter"/>
</dbReference>
<sequence>MKSISLILLAVGLASAVPTPGEFKPLDVHDTEMLKNLNSLEQTINDRMETIYYNRIGKVNTAEYQIVSGINYHVTFELGQTTCRKSDVNEATKEKCTMITLQQTCEATIWAQSWLKHVELTSIQCKPINVFVADTHKGEPNELDVHDAHLLKALDSATKIINDRLNSPYYHRIRKVIEATQQIVSGINYRVKFELAQTQCLKSEMEGKDIEECNQFTHVQICQVTIWSQPCKGPRIEDLGNSQPQTSQPTAQPNPHQSSSHSGSNNASNHPKKIDEEISELVRSLPFVSSEFDSNILRDMKRQMGRLSSTCKSFGFALGLAIPRGKPKKKYPGKLGPSGKTPGYSDGEPEKLDVHDSNLLKVLESATPLINDRLNSPYYHRIRKAIEATQQIVSGTMYRVKFELGQTQCLKSEMEGKKVEECNHLTHLQTCHVAIWSQPWLNHLELVEIQCVKSEDNNILGGEVRIDVNHPAMLTALHEMEPRISNSINSPFAFKVVKVIEATSQIISGVAYRVKFEWGQTECRKSAEMNDECASRITKTQVCEATIFSRPWLDETTVGYFHCEN</sequence>
<dbReference type="PANTHER" id="PTHR46186">
    <property type="entry name" value="CYSTATIN"/>
    <property type="match status" value="1"/>
</dbReference>
<dbReference type="PROSITE" id="PS00287">
    <property type="entry name" value="CYSTATIN"/>
    <property type="match status" value="2"/>
</dbReference>